<dbReference type="GO" id="GO:0008233">
    <property type="term" value="F:peptidase activity"/>
    <property type="evidence" value="ECO:0007669"/>
    <property type="project" value="UniProtKB-KW"/>
</dbReference>
<dbReference type="Pfam" id="PF17871">
    <property type="entry name" value="AAA_lid_9"/>
    <property type="match status" value="1"/>
</dbReference>
<evidence type="ECO:0000256" key="10">
    <source>
        <dbReference type="SAM" id="Coils"/>
    </source>
</evidence>
<dbReference type="PROSITE" id="PS51903">
    <property type="entry name" value="CLP_R"/>
    <property type="match status" value="1"/>
</dbReference>
<dbReference type="Gene3D" id="1.10.8.60">
    <property type="match status" value="1"/>
</dbReference>
<accession>A0A1M6KYC8</accession>
<keyword evidence="3 9" id="KW-0677">Repeat</keyword>
<feature type="domain" description="Clp R" evidence="11">
    <location>
        <begin position="3"/>
        <end position="146"/>
    </location>
</feature>
<dbReference type="GO" id="GO:0005524">
    <property type="term" value="F:ATP binding"/>
    <property type="evidence" value="ECO:0007669"/>
    <property type="project" value="UniProtKB-KW"/>
</dbReference>
<dbReference type="Proteomes" id="UP000183952">
    <property type="component" value="Unassembled WGS sequence"/>
</dbReference>
<gene>
    <name evidence="12" type="ORF">SAMN02745248_00553</name>
</gene>
<keyword evidence="13" id="KW-1185">Reference proteome</keyword>
<dbReference type="SMART" id="SM01086">
    <property type="entry name" value="ClpB_D2-small"/>
    <property type="match status" value="1"/>
</dbReference>
<dbReference type="SUPFAM" id="SSF81923">
    <property type="entry name" value="Double Clp-N motif"/>
    <property type="match status" value="1"/>
</dbReference>
<dbReference type="RefSeq" id="WP_072902079.1">
    <property type="nucleotide sequence ID" value="NZ_FRAD01000005.1"/>
</dbReference>
<dbReference type="GO" id="GO:0006508">
    <property type="term" value="P:proteolysis"/>
    <property type="evidence" value="ECO:0007669"/>
    <property type="project" value="UniProtKB-KW"/>
</dbReference>
<evidence type="ECO:0000259" key="11">
    <source>
        <dbReference type="PROSITE" id="PS51903"/>
    </source>
</evidence>
<dbReference type="EMBL" id="FRAD01000005">
    <property type="protein sequence ID" value="SHJ63957.1"/>
    <property type="molecule type" value="Genomic_DNA"/>
</dbReference>
<dbReference type="InterPro" id="IPR019489">
    <property type="entry name" value="Clp_ATPase_C"/>
</dbReference>
<dbReference type="AlphaFoldDB" id="A0A1M6KYC8"/>
<dbReference type="CDD" id="cd19499">
    <property type="entry name" value="RecA-like_ClpB_Hsp104-like"/>
    <property type="match status" value="1"/>
</dbReference>
<comment type="subcellular location">
    <subcellularLocation>
        <location evidence="1">Cytoplasm</location>
    </subcellularLocation>
</comment>
<dbReference type="InterPro" id="IPR003959">
    <property type="entry name" value="ATPase_AAA_core"/>
</dbReference>
<dbReference type="Gene3D" id="1.10.1780.10">
    <property type="entry name" value="Clp, N-terminal domain"/>
    <property type="match status" value="1"/>
</dbReference>
<dbReference type="Pfam" id="PF10431">
    <property type="entry name" value="ClpB_D2-small"/>
    <property type="match status" value="1"/>
</dbReference>
<comment type="subunit">
    <text evidence="8">Homohexamer. The oligomerization is ATP-dependent.</text>
</comment>
<dbReference type="InterPro" id="IPR001270">
    <property type="entry name" value="ClpA/B"/>
</dbReference>
<dbReference type="GO" id="GO:0034605">
    <property type="term" value="P:cellular response to heat"/>
    <property type="evidence" value="ECO:0007669"/>
    <property type="project" value="TreeGrafter"/>
</dbReference>
<dbReference type="GO" id="GO:0016887">
    <property type="term" value="F:ATP hydrolysis activity"/>
    <property type="evidence" value="ECO:0007669"/>
    <property type="project" value="InterPro"/>
</dbReference>
<evidence type="ECO:0000256" key="4">
    <source>
        <dbReference type="ARBA" id="ARBA00022741"/>
    </source>
</evidence>
<dbReference type="FunFam" id="3.40.50.300:FF:000120">
    <property type="entry name" value="ATP-dependent chaperone ClpB"/>
    <property type="match status" value="1"/>
</dbReference>
<dbReference type="OrthoDB" id="9803641at2"/>
<dbReference type="Pfam" id="PF00004">
    <property type="entry name" value="AAA"/>
    <property type="match status" value="1"/>
</dbReference>
<evidence type="ECO:0000256" key="7">
    <source>
        <dbReference type="ARBA" id="ARBA00023186"/>
    </source>
</evidence>
<dbReference type="InterPro" id="IPR003593">
    <property type="entry name" value="AAA+_ATPase"/>
</dbReference>
<evidence type="ECO:0000313" key="13">
    <source>
        <dbReference type="Proteomes" id="UP000183952"/>
    </source>
</evidence>
<dbReference type="PANTHER" id="PTHR11638">
    <property type="entry name" value="ATP-DEPENDENT CLP PROTEASE"/>
    <property type="match status" value="1"/>
</dbReference>
<dbReference type="InterPro" id="IPR004176">
    <property type="entry name" value="Clp_R_N"/>
</dbReference>
<dbReference type="Pfam" id="PF07724">
    <property type="entry name" value="AAA_2"/>
    <property type="match status" value="1"/>
</dbReference>
<keyword evidence="12" id="KW-0645">Protease</keyword>
<dbReference type="Pfam" id="PF02861">
    <property type="entry name" value="Clp_N"/>
    <property type="match status" value="1"/>
</dbReference>
<dbReference type="GO" id="GO:0005737">
    <property type="term" value="C:cytoplasm"/>
    <property type="evidence" value="ECO:0007669"/>
    <property type="project" value="UniProtKB-SubCell"/>
</dbReference>
<dbReference type="PROSITE" id="PS00871">
    <property type="entry name" value="CLPAB_2"/>
    <property type="match status" value="1"/>
</dbReference>
<dbReference type="CDD" id="cd00009">
    <property type="entry name" value="AAA"/>
    <property type="match status" value="1"/>
</dbReference>
<dbReference type="PANTHER" id="PTHR11638:SF18">
    <property type="entry name" value="HEAT SHOCK PROTEIN 104"/>
    <property type="match status" value="1"/>
</dbReference>
<comment type="similarity">
    <text evidence="2">Belongs to the ClpA/ClpB family.</text>
</comment>
<evidence type="ECO:0000256" key="6">
    <source>
        <dbReference type="ARBA" id="ARBA00023054"/>
    </source>
</evidence>
<keyword evidence="5 12" id="KW-0067">ATP-binding</keyword>
<keyword evidence="12" id="KW-0378">Hydrolase</keyword>
<dbReference type="InterPro" id="IPR027417">
    <property type="entry name" value="P-loop_NTPase"/>
</dbReference>
<evidence type="ECO:0000256" key="1">
    <source>
        <dbReference type="ARBA" id="ARBA00004496"/>
    </source>
</evidence>
<dbReference type="InterPro" id="IPR028299">
    <property type="entry name" value="ClpA/B_CS2"/>
</dbReference>
<evidence type="ECO:0000256" key="9">
    <source>
        <dbReference type="PROSITE-ProRule" id="PRU01251"/>
    </source>
</evidence>
<dbReference type="PRINTS" id="PR00300">
    <property type="entry name" value="CLPPROTEASEA"/>
</dbReference>
<evidence type="ECO:0000313" key="12">
    <source>
        <dbReference type="EMBL" id="SHJ63957.1"/>
    </source>
</evidence>
<evidence type="ECO:0000256" key="5">
    <source>
        <dbReference type="ARBA" id="ARBA00022840"/>
    </source>
</evidence>
<name>A0A1M6KYC8_9CLOT</name>
<proteinExistence type="inferred from homology"/>
<evidence type="ECO:0000256" key="3">
    <source>
        <dbReference type="ARBA" id="ARBA00022737"/>
    </source>
</evidence>
<keyword evidence="7" id="KW-0143">Chaperone</keyword>
<dbReference type="InterPro" id="IPR041546">
    <property type="entry name" value="ClpA/ClpB_AAA_lid"/>
</dbReference>
<keyword evidence="6 10" id="KW-0175">Coiled coil</keyword>
<feature type="coiled-coil region" evidence="10">
    <location>
        <begin position="405"/>
        <end position="439"/>
    </location>
</feature>
<dbReference type="SMART" id="SM00382">
    <property type="entry name" value="AAA"/>
    <property type="match status" value="2"/>
</dbReference>
<evidence type="ECO:0000256" key="2">
    <source>
        <dbReference type="ARBA" id="ARBA00008675"/>
    </source>
</evidence>
<dbReference type="FunFam" id="3.40.50.300:FF:000025">
    <property type="entry name" value="ATP-dependent Clp protease subunit"/>
    <property type="match status" value="1"/>
</dbReference>
<keyword evidence="4" id="KW-0547">Nucleotide-binding</keyword>
<dbReference type="InterPro" id="IPR050130">
    <property type="entry name" value="ClpA_ClpB"/>
</dbReference>
<dbReference type="FunFam" id="3.40.50.300:FF:000010">
    <property type="entry name" value="Chaperone clpB 1, putative"/>
    <property type="match status" value="1"/>
</dbReference>
<dbReference type="Gene3D" id="3.40.50.300">
    <property type="entry name" value="P-loop containing nucleotide triphosphate hydrolases"/>
    <property type="match status" value="3"/>
</dbReference>
<dbReference type="InterPro" id="IPR036628">
    <property type="entry name" value="Clp_N_dom_sf"/>
</dbReference>
<protein>
    <submittedName>
        <fullName evidence="12">ATP-dependent Clp protease ATP-binding subunit ClpB</fullName>
    </submittedName>
</protein>
<dbReference type="SUPFAM" id="SSF52540">
    <property type="entry name" value="P-loop containing nucleoside triphosphate hydrolases"/>
    <property type="match status" value="2"/>
</dbReference>
<reference evidence="12 13" key="1">
    <citation type="submission" date="2016-11" db="EMBL/GenBank/DDBJ databases">
        <authorList>
            <person name="Jaros S."/>
            <person name="Januszkiewicz K."/>
            <person name="Wedrychowicz H."/>
        </authorList>
    </citation>
    <scope>NUCLEOTIDE SEQUENCE [LARGE SCALE GENOMIC DNA]</scope>
    <source>
        <strain evidence="12 13">DSM 3090</strain>
    </source>
</reference>
<sequence>MNVEKFSERTIQIMQEAQNIAIRKGNSELTELHLHRAILEQKASMVMEILKEMDIDIFSYKKDVDEAIDKLKSQDALTKLYYNRTCQKIILVAEDIARGMYDAHIHIEQLYLAILKENKITSQSIFEKHKINYNEIHERVMAHRATVSIKDKQISELTNVLLKYGRDVTAEAKQGGLDPVIGRDEEINRIIRILCRRNKNNPVIIGEPGVGKTAIVEGLAQRIIKQDVPESLKDRIIYALDLASLIAGAKFRGEFEERMKEVIRIIESSNGQIILFIDELHTLVGAGNNSGGLDTANMLKPMLARGQILTIGATTFDEYRKYIEKDGALERRFQKVMVMEPNVEDTISVLRGIKSKYEVHHGVRISDKSIIAAATLSHRYIKDRYLPDKAIDLMDEAAAMIRTAVDSLPTELDELERTILKLEMEKASLSQEKDDISRLHSRELDDKIKKLTISYEKGYEKWKEDKKIVDRIKEVKQQIEEVKLRIDTASTSNDFEKVSMLTYTKLKPLQKEEEQLSNVEYTYKIKEEVNEEDIAEIVARWTGIPVKKLNESEKDKILNLDKVLHQKIIGQNEAVNAISDVIIRSKSAIRKLNRPIGSFLFLGPTGVGKTELVKVLTEILFNDEESLVRLDMSEYMEKHSVSKLIGAPPGYVGFEEGGHLTEIIRRQPYSVILLDEIEKANEEIFNLLLQVLDEGRLTDSKGRVIDFKNTIIIMTSNLGSESIISNMDDDFNISKKGRTEVEDIVKSNFKPEFINRLDDVVLFKPLSTEDIWDIINLDIEELNLDLTYKMINIKLTNEAIQYIIDKSYSVNYGARAVKRYIDKHIVTELGRLMLRGDLEQGSDVIVHAKDASILFNIEKRN</sequence>
<dbReference type="STRING" id="1121331.SAMN02745248_00553"/>
<evidence type="ECO:0000256" key="8">
    <source>
        <dbReference type="ARBA" id="ARBA00026057"/>
    </source>
</evidence>
<organism evidence="12 13">
    <name type="scientific">Hathewaya proteolytica DSM 3090</name>
    <dbReference type="NCBI Taxonomy" id="1121331"/>
    <lineage>
        <taxon>Bacteria</taxon>
        <taxon>Bacillati</taxon>
        <taxon>Bacillota</taxon>
        <taxon>Clostridia</taxon>
        <taxon>Eubacteriales</taxon>
        <taxon>Clostridiaceae</taxon>
        <taxon>Hathewaya</taxon>
    </lineage>
</organism>